<dbReference type="GO" id="GO:0016787">
    <property type="term" value="F:hydrolase activity"/>
    <property type="evidence" value="ECO:0007669"/>
    <property type="project" value="UniProtKB-KW"/>
</dbReference>
<dbReference type="InterPro" id="IPR029058">
    <property type="entry name" value="AB_hydrolase_fold"/>
</dbReference>
<name>A0ABW8ADD0_9ACTN</name>
<dbReference type="SUPFAM" id="SSF53474">
    <property type="entry name" value="alpha/beta-Hydrolases"/>
    <property type="match status" value="1"/>
</dbReference>
<proteinExistence type="predicted"/>
<keyword evidence="3" id="KW-1185">Reference proteome</keyword>
<keyword evidence="2" id="KW-0378">Hydrolase</keyword>
<dbReference type="Gene3D" id="3.40.50.1820">
    <property type="entry name" value="alpha/beta hydrolase"/>
    <property type="match status" value="1"/>
</dbReference>
<dbReference type="PANTHER" id="PTHR43194">
    <property type="entry name" value="HYDROLASE ALPHA/BETA FOLD FAMILY"/>
    <property type="match status" value="1"/>
</dbReference>
<dbReference type="Pfam" id="PF12697">
    <property type="entry name" value="Abhydrolase_6"/>
    <property type="match status" value="1"/>
</dbReference>
<dbReference type="InterPro" id="IPR050228">
    <property type="entry name" value="Carboxylesterase_BioH"/>
</dbReference>
<sequence length="246" mass="25630">MDILLVAGLWLDGSVWDDVVSELETLGHRPVPITLPGQGDGSASATLDEQVAAVLAAVDSASGNPMVVGHSAACALAWLAADARPERVAKVALVGGFPCADGQPYADFFEVKDGVMPFPGWGPFEGPDSADLDERARRDFASAAIPVPEGVTKSVVRLTDERRFDVPVLVVCPEFSPAQAREWIAAGDVAELADVRHLDLVDIDSGHWPMITKPVELARILAAAAPERGGHAAVAASPSSPGSGAR</sequence>
<evidence type="ECO:0000259" key="1">
    <source>
        <dbReference type="Pfam" id="PF12697"/>
    </source>
</evidence>
<feature type="domain" description="AB hydrolase-1" evidence="1">
    <location>
        <begin position="3"/>
        <end position="219"/>
    </location>
</feature>
<dbReference type="PANTHER" id="PTHR43194:SF5">
    <property type="entry name" value="PIMELOYL-[ACYL-CARRIER PROTEIN] METHYL ESTER ESTERASE"/>
    <property type="match status" value="1"/>
</dbReference>
<comment type="caution">
    <text evidence="2">The sequence shown here is derived from an EMBL/GenBank/DDBJ whole genome shotgun (WGS) entry which is preliminary data.</text>
</comment>
<accession>A0ABW8ADD0</accession>
<dbReference type="EMBL" id="JBITMB010000009">
    <property type="protein sequence ID" value="MFI7444782.1"/>
    <property type="molecule type" value="Genomic_DNA"/>
</dbReference>
<evidence type="ECO:0000313" key="2">
    <source>
        <dbReference type="EMBL" id="MFI7444782.1"/>
    </source>
</evidence>
<evidence type="ECO:0000313" key="3">
    <source>
        <dbReference type="Proteomes" id="UP001612928"/>
    </source>
</evidence>
<dbReference type="InterPro" id="IPR000073">
    <property type="entry name" value="AB_hydrolase_1"/>
</dbReference>
<gene>
    <name evidence="2" type="ORF">ACIBP5_32825</name>
</gene>
<dbReference type="RefSeq" id="WP_397025069.1">
    <property type="nucleotide sequence ID" value="NZ_JBITMB010000009.1"/>
</dbReference>
<dbReference type="Proteomes" id="UP001612928">
    <property type="component" value="Unassembled WGS sequence"/>
</dbReference>
<organism evidence="2 3">
    <name type="scientific">Nonomuraea indica</name>
    <dbReference type="NCBI Taxonomy" id="1581193"/>
    <lineage>
        <taxon>Bacteria</taxon>
        <taxon>Bacillati</taxon>
        <taxon>Actinomycetota</taxon>
        <taxon>Actinomycetes</taxon>
        <taxon>Streptosporangiales</taxon>
        <taxon>Streptosporangiaceae</taxon>
        <taxon>Nonomuraea</taxon>
    </lineage>
</organism>
<reference evidence="2 3" key="1">
    <citation type="submission" date="2024-10" db="EMBL/GenBank/DDBJ databases">
        <title>The Natural Products Discovery Center: Release of the First 8490 Sequenced Strains for Exploring Actinobacteria Biosynthetic Diversity.</title>
        <authorList>
            <person name="Kalkreuter E."/>
            <person name="Kautsar S.A."/>
            <person name="Yang D."/>
            <person name="Bader C.D."/>
            <person name="Teijaro C.N."/>
            <person name="Fluegel L."/>
            <person name="Davis C.M."/>
            <person name="Simpson J.R."/>
            <person name="Lauterbach L."/>
            <person name="Steele A.D."/>
            <person name="Gui C."/>
            <person name="Meng S."/>
            <person name="Li G."/>
            <person name="Viehrig K."/>
            <person name="Ye F."/>
            <person name="Su P."/>
            <person name="Kiefer A.F."/>
            <person name="Nichols A."/>
            <person name="Cepeda A.J."/>
            <person name="Yan W."/>
            <person name="Fan B."/>
            <person name="Jiang Y."/>
            <person name="Adhikari A."/>
            <person name="Zheng C.-J."/>
            <person name="Schuster L."/>
            <person name="Cowan T.M."/>
            <person name="Smanski M.J."/>
            <person name="Chevrette M.G."/>
            <person name="De Carvalho L.P.S."/>
            <person name="Shen B."/>
        </authorList>
    </citation>
    <scope>NUCLEOTIDE SEQUENCE [LARGE SCALE GENOMIC DNA]</scope>
    <source>
        <strain evidence="2 3">NPDC049503</strain>
    </source>
</reference>
<protein>
    <submittedName>
        <fullName evidence="2">Alpha/beta fold hydrolase</fullName>
    </submittedName>
</protein>